<dbReference type="KEGG" id="bmt:BSUIS_A0869"/>
<sequence>MTTTAVSMFRDISIESVHGASRTIEDIAGLERVLI</sequence>
<name>B0CLF7_BRUSI</name>
<proteinExistence type="predicted"/>
<evidence type="ECO:0000313" key="1">
    <source>
        <dbReference type="EMBL" id="ABY37937.1"/>
    </source>
</evidence>
<dbReference type="AlphaFoldDB" id="B0CLF7"/>
<reference evidence="1 2" key="1">
    <citation type="submission" date="2007-12" db="EMBL/GenBank/DDBJ databases">
        <title>Brucella suis ATCC 23445 whole genome shotgun sequencing project.</title>
        <authorList>
            <person name="Setubal J.C."/>
            <person name="Bowns C."/>
            <person name="Boyle S."/>
            <person name="Crasta O.R."/>
            <person name="Czar M.J."/>
            <person name="Dharmanolla C."/>
            <person name="Gillespie J.J."/>
            <person name="Kenyon R.W."/>
            <person name="Lu J."/>
            <person name="Mane S."/>
            <person name="Mohapatra S."/>
            <person name="Nagrani S."/>
            <person name="Purkayastha A."/>
            <person name="Rajasimha H.K."/>
            <person name="Shallom J.M."/>
            <person name="Shallom S."/>
            <person name="Shukla M."/>
            <person name="Snyder E.E."/>
            <person name="Sobral B.W."/>
            <person name="Wattam A.R."/>
            <person name="Will R."/>
            <person name="Williams K."/>
            <person name="Yoo H."/>
            <person name="Bruce D."/>
            <person name="Detter C."/>
            <person name="Munk C."/>
            <person name="Brettin T.S."/>
        </authorList>
    </citation>
    <scope>NUCLEOTIDE SEQUENCE [LARGE SCALE GENOMIC DNA]</scope>
    <source>
        <strain evidence="2">ATCC 23445 / NCTC 10510</strain>
    </source>
</reference>
<accession>B0CLF7</accession>
<dbReference type="HOGENOM" id="CLU_3363742_0_0_5"/>
<organism evidence="1 2">
    <name type="scientific">Brucella suis (strain ATCC 23445 / NCTC 10510)</name>
    <dbReference type="NCBI Taxonomy" id="470137"/>
    <lineage>
        <taxon>Bacteria</taxon>
        <taxon>Pseudomonadati</taxon>
        <taxon>Pseudomonadota</taxon>
        <taxon>Alphaproteobacteria</taxon>
        <taxon>Hyphomicrobiales</taxon>
        <taxon>Brucellaceae</taxon>
        <taxon>Brucella/Ochrobactrum group</taxon>
        <taxon>Brucella</taxon>
    </lineage>
</organism>
<dbReference type="EMBL" id="CP000911">
    <property type="protein sequence ID" value="ABY37937.1"/>
    <property type="molecule type" value="Genomic_DNA"/>
</dbReference>
<dbReference type="Proteomes" id="UP000008545">
    <property type="component" value="Chromosome I"/>
</dbReference>
<gene>
    <name evidence="1" type="ordered locus">BSUIS_A0869</name>
</gene>
<protein>
    <submittedName>
        <fullName evidence="1">Uncharacterized protein</fullName>
    </submittedName>
</protein>
<evidence type="ECO:0000313" key="2">
    <source>
        <dbReference type="Proteomes" id="UP000008545"/>
    </source>
</evidence>